<feature type="compositionally biased region" description="Basic and acidic residues" evidence="1">
    <location>
        <begin position="14"/>
        <end position="52"/>
    </location>
</feature>
<evidence type="ECO:0000256" key="1">
    <source>
        <dbReference type="SAM" id="MobiDB-lite"/>
    </source>
</evidence>
<comment type="caution">
    <text evidence="4">The sequence shown here is derived from an EMBL/GenBank/DDBJ whole genome shotgun (WGS) entry which is preliminary data.</text>
</comment>
<dbReference type="EMBL" id="JBHSXN010000002">
    <property type="protein sequence ID" value="MFC6952784.1"/>
    <property type="molecule type" value="Genomic_DNA"/>
</dbReference>
<dbReference type="Gene3D" id="1.10.10.10">
    <property type="entry name" value="Winged helix-like DNA-binding domain superfamily/Winged helix DNA-binding domain"/>
    <property type="match status" value="1"/>
</dbReference>
<dbReference type="Proteomes" id="UP001596395">
    <property type="component" value="Unassembled WGS sequence"/>
</dbReference>
<keyword evidence="5" id="KW-1185">Reference proteome</keyword>
<reference evidence="4 5" key="1">
    <citation type="journal article" date="2019" name="Int. J. Syst. Evol. Microbiol.">
        <title>The Global Catalogue of Microorganisms (GCM) 10K type strain sequencing project: providing services to taxonomists for standard genome sequencing and annotation.</title>
        <authorList>
            <consortium name="The Broad Institute Genomics Platform"/>
            <consortium name="The Broad Institute Genome Sequencing Center for Infectious Disease"/>
            <person name="Wu L."/>
            <person name="Ma J."/>
        </authorList>
    </citation>
    <scope>NUCLEOTIDE SEQUENCE [LARGE SCALE GENOMIC DNA]</scope>
    <source>
        <strain evidence="4 5">GX26</strain>
    </source>
</reference>
<gene>
    <name evidence="4" type="ORF">ACFQGB_07890</name>
</gene>
<evidence type="ECO:0000313" key="5">
    <source>
        <dbReference type="Proteomes" id="UP001596395"/>
    </source>
</evidence>
<evidence type="ECO:0000259" key="3">
    <source>
        <dbReference type="Pfam" id="PF25213"/>
    </source>
</evidence>
<dbReference type="InterPro" id="IPR036390">
    <property type="entry name" value="WH_DNA-bd_sf"/>
</dbReference>
<evidence type="ECO:0000313" key="4">
    <source>
        <dbReference type="EMBL" id="MFC6952784.1"/>
    </source>
</evidence>
<dbReference type="RefSeq" id="WP_336349771.1">
    <property type="nucleotide sequence ID" value="NZ_JAZAQL010000002.1"/>
</dbReference>
<feature type="region of interest" description="Disordered" evidence="1">
    <location>
        <begin position="1"/>
        <end position="62"/>
    </location>
</feature>
<proteinExistence type="predicted"/>
<organism evidence="4 5">
    <name type="scientific">Halorubellus litoreus</name>
    <dbReference type="NCBI Taxonomy" id="755308"/>
    <lineage>
        <taxon>Archaea</taxon>
        <taxon>Methanobacteriati</taxon>
        <taxon>Methanobacteriota</taxon>
        <taxon>Stenosarchaea group</taxon>
        <taxon>Halobacteria</taxon>
        <taxon>Halobacteriales</taxon>
        <taxon>Halorubellaceae</taxon>
        <taxon>Halorubellus</taxon>
    </lineage>
</organism>
<feature type="domain" description="Methanogenesis regulatory protein FilR1 middle" evidence="2">
    <location>
        <begin position="204"/>
        <end position="331"/>
    </location>
</feature>
<evidence type="ECO:0000259" key="2">
    <source>
        <dbReference type="Pfam" id="PF08350"/>
    </source>
</evidence>
<dbReference type="Pfam" id="PF08350">
    <property type="entry name" value="FilR1_middle"/>
    <property type="match status" value="1"/>
</dbReference>
<dbReference type="SUPFAM" id="SSF46785">
    <property type="entry name" value="Winged helix' DNA-binding domain"/>
    <property type="match status" value="1"/>
</dbReference>
<accession>A0ABD5VB25</accession>
<dbReference type="Pfam" id="PF25213">
    <property type="entry name" value="HVO_A0261_N"/>
    <property type="match status" value="1"/>
</dbReference>
<dbReference type="InterPro" id="IPR057527">
    <property type="entry name" value="HVO_A0261-like_N"/>
</dbReference>
<dbReference type="InterPro" id="IPR013561">
    <property type="entry name" value="FilR1_middle_dom"/>
</dbReference>
<dbReference type="AlphaFoldDB" id="A0ABD5VB25"/>
<protein>
    <submittedName>
        <fullName evidence="4">Helix-turn-helix transcriptional regulator</fullName>
    </submittedName>
</protein>
<sequence>MPGDGHRPTTPTSTDRDADERRVGDDDPRTDADERGVGDDDPRTDADERGVGDDDPVPGSPVLESVLENARNRRHLGTRLAATGDRLDADALADVVRHGPVLEALLAGPMDRREIEAHLNVSRATSHRLARWLDEHEFVEKDDGRLHLTGRGEAVAEEVLRFEATVRTADRLAPLLDAVCPDHQEFVLEPFVDATVTVADPDDPYRPVERFAELAADSETFRGFNTTPMTPPVRRGRDDHVLDGTETEVVYRRSAAEKLLETAPERARDAIAAGHLTIRTRETLPYGLAVFDDRVGIAGYDDRTGLATVFVDTDDDVAREWGERVYRAVRADADPLDARTLED</sequence>
<feature type="domain" description="HVO-A0261-like N-terminal" evidence="3">
    <location>
        <begin position="88"/>
        <end position="171"/>
    </location>
</feature>
<dbReference type="InterPro" id="IPR036388">
    <property type="entry name" value="WH-like_DNA-bd_sf"/>
</dbReference>
<name>A0ABD5VB25_9EURY</name>